<dbReference type="OrthoDB" id="9806735at2"/>
<dbReference type="PANTHER" id="PTHR43081">
    <property type="entry name" value="ADENYLATE CYCLASE, TERMINAL-DIFFERENTIATION SPECIFIC-RELATED"/>
    <property type="match status" value="1"/>
</dbReference>
<evidence type="ECO:0000313" key="11">
    <source>
        <dbReference type="Proteomes" id="UP000269883"/>
    </source>
</evidence>
<dbReference type="GO" id="GO:0006171">
    <property type="term" value="P:cAMP biosynthetic process"/>
    <property type="evidence" value="ECO:0007669"/>
    <property type="project" value="TreeGrafter"/>
</dbReference>
<keyword evidence="5 7" id="KW-1133">Transmembrane helix</keyword>
<evidence type="ECO:0000256" key="2">
    <source>
        <dbReference type="ARBA" id="ARBA00005381"/>
    </source>
</evidence>
<dbReference type="Pfam" id="PF00211">
    <property type="entry name" value="Guanylate_cyc"/>
    <property type="match status" value="1"/>
</dbReference>
<dbReference type="GO" id="GO:0005886">
    <property type="term" value="C:plasma membrane"/>
    <property type="evidence" value="ECO:0007669"/>
    <property type="project" value="UniProtKB-SubCell"/>
</dbReference>
<dbReference type="FunFam" id="3.30.70.1230:FF:000016">
    <property type="entry name" value="Adenylate/guanylate cyclase domain-containing protein"/>
    <property type="match status" value="1"/>
</dbReference>
<dbReference type="InterPro" id="IPR029151">
    <property type="entry name" value="Sensor-like_sf"/>
</dbReference>
<comment type="subcellular location">
    <subcellularLocation>
        <location evidence="1">Cell membrane</location>
        <topology evidence="1">Multi-pass membrane protein</topology>
    </subcellularLocation>
</comment>
<evidence type="ECO:0000256" key="6">
    <source>
        <dbReference type="ARBA" id="ARBA00023136"/>
    </source>
</evidence>
<evidence type="ECO:0000259" key="8">
    <source>
        <dbReference type="PROSITE" id="PS50125"/>
    </source>
</evidence>
<dbReference type="InterPro" id="IPR029787">
    <property type="entry name" value="Nucleotide_cyclase"/>
</dbReference>
<sequence>MLDKRFKLSFRVNILILMVSLILLCGGVVTVVAYSGGKKSVQFMAEQLIAKHKDGIVVNALQYVQKAEGTLSVYQDMEAAGVFQNLSIVDRKLYFTKALRNSPEFSNFYYGDENGTFLMAKRMPDNSLSFCFLFRDEINAYSSWFHEEAKWGVKYPTDQTIIEAKAFDPRDRPWYLDSVMKGSITWSDLYIFSSDGQPGITCSIPTFDSSGRVTGVLGIDINVASLSEFMNRSSVLDSHAMIITEDGNIVGMTGKRGSNVFAVTENISGKNQTRPLNINDIQHNVFAKTWSSFLNAQSEGDTTVQQAALDFNFLGESYLAAVAPLPKDIPWKWDVAVVVNQDAFMGEARRTAMFTLGISLILVLTAVLAALFFSSKISKPIRQLSGSMGRIKDFDLEAVPPIQTMVKEVDEMIENYGQMVSGLRSFKKYVPANLVKRLITMGEEATIGGQTRELTVFFSDIADFTRLSESMQPQELVGHLSDYLSEFSQVITARKGTIDKYIGDSIMAFWGAPESIPNHAELACRAAIECRNLLRERAQSTNGKTRPAFPTRMGINTGEVTVGNIGSDDRMDYTVIGDNVNLASRLEGLNKYYDTGIIISESTYQAAKASIEVRPLDYVIVKGRTQPVRVYELLAMQGELGANEARLATLFGEGFNLYLQRQFADAQKCFAEIYQTNKTDKPAIIYHNRCRTFLETPPPQDWNGTFQMKSK</sequence>
<keyword evidence="6 7" id="KW-0472">Membrane</keyword>
<dbReference type="CDD" id="cd07302">
    <property type="entry name" value="CHD"/>
    <property type="match status" value="1"/>
</dbReference>
<dbReference type="Gene3D" id="3.30.450.20">
    <property type="entry name" value="PAS domain"/>
    <property type="match status" value="1"/>
</dbReference>
<dbReference type="PROSITE" id="PS50125">
    <property type="entry name" value="GUANYLATE_CYCLASE_2"/>
    <property type="match status" value="1"/>
</dbReference>
<evidence type="ECO:0000256" key="7">
    <source>
        <dbReference type="SAM" id="Phobius"/>
    </source>
</evidence>
<name>A0A2Z6AYC3_9BACT</name>
<keyword evidence="11" id="KW-1185">Reference proteome</keyword>
<dbReference type="InterPro" id="IPR003660">
    <property type="entry name" value="HAMP_dom"/>
</dbReference>
<keyword evidence="4 7" id="KW-0812">Transmembrane</keyword>
<dbReference type="PANTHER" id="PTHR43081:SF1">
    <property type="entry name" value="ADENYLATE CYCLASE, TERMINAL-DIFFERENTIATION SPECIFIC"/>
    <property type="match status" value="1"/>
</dbReference>
<dbReference type="GO" id="GO:0004016">
    <property type="term" value="F:adenylate cyclase activity"/>
    <property type="evidence" value="ECO:0007669"/>
    <property type="project" value="UniProtKB-ARBA"/>
</dbReference>
<evidence type="ECO:0000256" key="5">
    <source>
        <dbReference type="ARBA" id="ARBA00022989"/>
    </source>
</evidence>
<dbReference type="SUPFAM" id="SSF55073">
    <property type="entry name" value="Nucleotide cyclase"/>
    <property type="match status" value="1"/>
</dbReference>
<dbReference type="InterPro" id="IPR001054">
    <property type="entry name" value="A/G_cyclase"/>
</dbReference>
<dbReference type="InterPro" id="IPR050697">
    <property type="entry name" value="Adenylyl/Guanylyl_Cyclase_3/4"/>
</dbReference>
<dbReference type="Proteomes" id="UP000269883">
    <property type="component" value="Chromosome"/>
</dbReference>
<evidence type="ECO:0000259" key="9">
    <source>
        <dbReference type="PROSITE" id="PS50885"/>
    </source>
</evidence>
<accession>A0A2Z6AYC3</accession>
<dbReference type="KEGG" id="dfl:DFE_1523"/>
<dbReference type="SMART" id="SM00044">
    <property type="entry name" value="CYCc"/>
    <property type="match status" value="1"/>
</dbReference>
<proteinExistence type="inferred from homology"/>
<dbReference type="InterPro" id="IPR033479">
    <property type="entry name" value="dCache_1"/>
</dbReference>
<dbReference type="AlphaFoldDB" id="A0A2Z6AYC3"/>
<evidence type="ECO:0000256" key="3">
    <source>
        <dbReference type="ARBA" id="ARBA00022475"/>
    </source>
</evidence>
<reference evidence="10 11" key="1">
    <citation type="journal article" date="2018" name="Sci. Adv.">
        <title>Multi-heme cytochromes provide a pathway for survival in energy-limited environments.</title>
        <authorList>
            <person name="Deng X."/>
            <person name="Dohmae N."/>
            <person name="Nealson K.H."/>
            <person name="Hashimoto K."/>
            <person name="Okamoto A."/>
        </authorList>
    </citation>
    <scope>NUCLEOTIDE SEQUENCE [LARGE SCALE GENOMIC DNA]</scope>
    <source>
        <strain evidence="10 11">IS5</strain>
    </source>
</reference>
<dbReference type="SUPFAM" id="SSF103190">
    <property type="entry name" value="Sensory domain-like"/>
    <property type="match status" value="1"/>
</dbReference>
<organism evidence="10 11">
    <name type="scientific">Desulfovibrio ferrophilus</name>
    <dbReference type="NCBI Taxonomy" id="241368"/>
    <lineage>
        <taxon>Bacteria</taxon>
        <taxon>Pseudomonadati</taxon>
        <taxon>Thermodesulfobacteriota</taxon>
        <taxon>Desulfovibrionia</taxon>
        <taxon>Desulfovibrionales</taxon>
        <taxon>Desulfovibrionaceae</taxon>
        <taxon>Desulfovibrio</taxon>
    </lineage>
</organism>
<dbReference type="RefSeq" id="WP_126378189.1">
    <property type="nucleotide sequence ID" value="NZ_AP017378.1"/>
</dbReference>
<dbReference type="Gene3D" id="6.10.340.10">
    <property type="match status" value="1"/>
</dbReference>
<dbReference type="Gene3D" id="3.30.70.1230">
    <property type="entry name" value="Nucleotide cyclase"/>
    <property type="match status" value="1"/>
</dbReference>
<comment type="similarity">
    <text evidence="2">Belongs to the adenylyl cyclase class-3 family.</text>
</comment>
<feature type="transmembrane region" description="Helical" evidence="7">
    <location>
        <begin position="352"/>
        <end position="373"/>
    </location>
</feature>
<feature type="domain" description="HAMP" evidence="9">
    <location>
        <begin position="375"/>
        <end position="428"/>
    </location>
</feature>
<dbReference type="CDD" id="cd12913">
    <property type="entry name" value="PDC1_MCP_like"/>
    <property type="match status" value="1"/>
</dbReference>
<dbReference type="EMBL" id="AP017378">
    <property type="protein sequence ID" value="BBD08249.1"/>
    <property type="molecule type" value="Genomic_DNA"/>
</dbReference>
<dbReference type="PROSITE" id="PS50885">
    <property type="entry name" value="HAMP"/>
    <property type="match status" value="1"/>
</dbReference>
<evidence type="ECO:0000256" key="1">
    <source>
        <dbReference type="ARBA" id="ARBA00004651"/>
    </source>
</evidence>
<gene>
    <name evidence="10" type="ORF">DFE_1523</name>
</gene>
<evidence type="ECO:0000256" key="4">
    <source>
        <dbReference type="ARBA" id="ARBA00022692"/>
    </source>
</evidence>
<protein>
    <submittedName>
        <fullName evidence="10">Adenylate/guanylate cyclase</fullName>
    </submittedName>
</protein>
<evidence type="ECO:0000313" key="10">
    <source>
        <dbReference type="EMBL" id="BBD08249.1"/>
    </source>
</evidence>
<dbReference type="GO" id="GO:0035556">
    <property type="term" value="P:intracellular signal transduction"/>
    <property type="evidence" value="ECO:0007669"/>
    <property type="project" value="InterPro"/>
</dbReference>
<feature type="domain" description="Guanylate cyclase" evidence="8">
    <location>
        <begin position="455"/>
        <end position="587"/>
    </location>
</feature>
<keyword evidence="3" id="KW-1003">Cell membrane</keyword>
<dbReference type="Pfam" id="PF02743">
    <property type="entry name" value="dCache_1"/>
    <property type="match status" value="1"/>
</dbReference>
<feature type="transmembrane region" description="Helical" evidence="7">
    <location>
        <begin position="12"/>
        <end position="34"/>
    </location>
</feature>